<organism evidence="2 3">
    <name type="scientific">Pristionchus entomophagus</name>
    <dbReference type="NCBI Taxonomy" id="358040"/>
    <lineage>
        <taxon>Eukaryota</taxon>
        <taxon>Metazoa</taxon>
        <taxon>Ecdysozoa</taxon>
        <taxon>Nematoda</taxon>
        <taxon>Chromadorea</taxon>
        <taxon>Rhabditida</taxon>
        <taxon>Rhabditina</taxon>
        <taxon>Diplogasteromorpha</taxon>
        <taxon>Diplogasteroidea</taxon>
        <taxon>Neodiplogasteridae</taxon>
        <taxon>Pristionchus</taxon>
    </lineage>
</organism>
<keyword evidence="3" id="KW-1185">Reference proteome</keyword>
<reference evidence="2" key="1">
    <citation type="submission" date="2023-10" db="EMBL/GenBank/DDBJ databases">
        <title>Genome assembly of Pristionchus species.</title>
        <authorList>
            <person name="Yoshida K."/>
            <person name="Sommer R.J."/>
        </authorList>
    </citation>
    <scope>NUCLEOTIDE SEQUENCE</scope>
    <source>
        <strain evidence="2">RS0144</strain>
    </source>
</reference>
<evidence type="ECO:0000256" key="1">
    <source>
        <dbReference type="SAM" id="SignalP"/>
    </source>
</evidence>
<gene>
    <name evidence="2" type="ORF">PENTCL1PPCAC_1238</name>
</gene>
<sequence>SMDNRSLIVIGAVIFLIALADPANQEKINTTIQSLGYAVREISIAIGVFLGMRSFGIPGICSGGLLGVCVGKALNHLIGEPSYDIIVPTIIAGASFVLDKQYQLFAVAAFALWWRLLADVYS</sequence>
<feature type="non-terminal residue" evidence="2">
    <location>
        <position position="1"/>
    </location>
</feature>
<evidence type="ECO:0000313" key="2">
    <source>
        <dbReference type="EMBL" id="GMS79063.1"/>
    </source>
</evidence>
<evidence type="ECO:0000313" key="3">
    <source>
        <dbReference type="Proteomes" id="UP001432027"/>
    </source>
</evidence>
<dbReference type="AlphaFoldDB" id="A0AAV5SEG4"/>
<dbReference type="EMBL" id="BTSX01000001">
    <property type="protein sequence ID" value="GMS79063.1"/>
    <property type="molecule type" value="Genomic_DNA"/>
</dbReference>
<keyword evidence="1" id="KW-0732">Signal</keyword>
<proteinExistence type="predicted"/>
<comment type="caution">
    <text evidence="2">The sequence shown here is derived from an EMBL/GenBank/DDBJ whole genome shotgun (WGS) entry which is preliminary data.</text>
</comment>
<dbReference type="Proteomes" id="UP001432027">
    <property type="component" value="Unassembled WGS sequence"/>
</dbReference>
<name>A0AAV5SEG4_9BILA</name>
<accession>A0AAV5SEG4</accession>
<feature type="signal peptide" evidence="1">
    <location>
        <begin position="1"/>
        <end position="25"/>
    </location>
</feature>
<feature type="chain" id="PRO_5043686145" evidence="1">
    <location>
        <begin position="26"/>
        <end position="122"/>
    </location>
</feature>
<protein>
    <submittedName>
        <fullName evidence="2">Uncharacterized protein</fullName>
    </submittedName>
</protein>